<protein>
    <recommendedName>
        <fullName evidence="3">F-box domain-containing protein</fullName>
    </recommendedName>
</protein>
<gene>
    <name evidence="1" type="ORF">GFSPODELE1_LOCUS10703</name>
</gene>
<dbReference type="EMBL" id="OZ037952">
    <property type="protein sequence ID" value="CAL1716315.1"/>
    <property type="molecule type" value="Genomic_DNA"/>
</dbReference>
<proteinExistence type="predicted"/>
<evidence type="ECO:0008006" key="3">
    <source>
        <dbReference type="Google" id="ProtNLM"/>
    </source>
</evidence>
<organism evidence="1 2">
    <name type="scientific">Somion occarium</name>
    <dbReference type="NCBI Taxonomy" id="3059160"/>
    <lineage>
        <taxon>Eukaryota</taxon>
        <taxon>Fungi</taxon>
        <taxon>Dikarya</taxon>
        <taxon>Basidiomycota</taxon>
        <taxon>Agaricomycotina</taxon>
        <taxon>Agaricomycetes</taxon>
        <taxon>Polyporales</taxon>
        <taxon>Cerrenaceae</taxon>
        <taxon>Somion</taxon>
    </lineage>
</organism>
<keyword evidence="2" id="KW-1185">Reference proteome</keyword>
<sequence>MGSENADVAAVEPHDVSPVLQDSPKLEAVAWLDQEEARIVRHLLAVRAIRNTLAPAINCLPDEVVACIMMFYKEGYGGWPALGWQKITHVCRWWRGVALQTASLWSHINISNVERTRAHLSRSRGAPLDIYVSSPCIPCPAEAVVDLLIPHSRRIANFDVSVAASSAHAFARLLLHPLPMLHRFRFTNGLAPSPIPLRLTLNIGEGQSQFQDLELCMAYIPWESPAFQGLRTLKLLAQIGDDATPSMNRFLDILECSPQLEVLSLVYAGPVMPIAGYPEPMRKIRLASLRDLNLTIHALDAADLLTHLQIPKTTKIEISCHLEELNQDFSTLFPPDLNGLELLASVHEIAIECSKDCSKFGLRALRFQDGRAEQNLHVKYKAKEDSGPQWGLTAPDFLRTAAFIFARSPVTRLNAILYSETISMDDWQYLFAQLPGLTHTGLGIGLGEDGTFIDYGLLTVLGGDPGTESVPCPKLTCLEIYHTCFDNAYNDELEQCLRSRAEKGAARLSKLKLSMMRWTGDGEVQWPDVQELVDVFEHNMEGEDEGDWTFTNVQ</sequence>
<accession>A0ABP1E8F2</accession>
<name>A0ABP1E8F2_9APHY</name>
<reference evidence="2" key="1">
    <citation type="submission" date="2024-04" db="EMBL/GenBank/DDBJ databases">
        <authorList>
            <person name="Shaw F."/>
            <person name="Minotto A."/>
        </authorList>
    </citation>
    <scope>NUCLEOTIDE SEQUENCE [LARGE SCALE GENOMIC DNA]</scope>
</reference>
<evidence type="ECO:0000313" key="1">
    <source>
        <dbReference type="EMBL" id="CAL1716315.1"/>
    </source>
</evidence>
<evidence type="ECO:0000313" key="2">
    <source>
        <dbReference type="Proteomes" id="UP001497453"/>
    </source>
</evidence>
<dbReference type="Proteomes" id="UP001497453">
    <property type="component" value="Chromosome 9"/>
</dbReference>